<reference evidence="1" key="1">
    <citation type="submission" date="2022-04" db="EMBL/GenBank/DDBJ databases">
        <title>Genome of the entomopathogenic fungus Entomophthora muscae.</title>
        <authorList>
            <person name="Elya C."/>
            <person name="Lovett B.R."/>
            <person name="Lee E."/>
            <person name="Macias A.M."/>
            <person name="Hajek A.E."/>
            <person name="De Bivort B.L."/>
            <person name="Kasson M.T."/>
            <person name="De Fine Licht H.H."/>
            <person name="Stajich J.E."/>
        </authorList>
    </citation>
    <scope>NUCLEOTIDE SEQUENCE</scope>
    <source>
        <strain evidence="1">Berkeley</strain>
    </source>
</reference>
<protein>
    <submittedName>
        <fullName evidence="1">Uncharacterized protein</fullName>
    </submittedName>
</protein>
<accession>A0ACC2UUW8</accession>
<comment type="caution">
    <text evidence="1">The sequence shown here is derived from an EMBL/GenBank/DDBJ whole genome shotgun (WGS) entry which is preliminary data.</text>
</comment>
<keyword evidence="2" id="KW-1185">Reference proteome</keyword>
<organism evidence="1 2">
    <name type="scientific">Entomophthora muscae</name>
    <dbReference type="NCBI Taxonomy" id="34485"/>
    <lineage>
        <taxon>Eukaryota</taxon>
        <taxon>Fungi</taxon>
        <taxon>Fungi incertae sedis</taxon>
        <taxon>Zoopagomycota</taxon>
        <taxon>Entomophthoromycotina</taxon>
        <taxon>Entomophthoromycetes</taxon>
        <taxon>Entomophthorales</taxon>
        <taxon>Entomophthoraceae</taxon>
        <taxon>Entomophthora</taxon>
    </lineage>
</organism>
<dbReference type="Proteomes" id="UP001165960">
    <property type="component" value="Unassembled WGS sequence"/>
</dbReference>
<proteinExistence type="predicted"/>
<evidence type="ECO:0000313" key="1">
    <source>
        <dbReference type="EMBL" id="KAJ9090524.1"/>
    </source>
</evidence>
<gene>
    <name evidence="1" type="ORF">DSO57_1001495</name>
</gene>
<evidence type="ECO:0000313" key="2">
    <source>
        <dbReference type="Proteomes" id="UP001165960"/>
    </source>
</evidence>
<name>A0ACC2UUW8_9FUNG</name>
<dbReference type="EMBL" id="QTSX02000003">
    <property type="protein sequence ID" value="KAJ9090524.1"/>
    <property type="molecule type" value="Genomic_DNA"/>
</dbReference>
<sequence length="167" mass="18758">MRYLPFRIAIRLVHVVRYVKGQLIKRPLCIVRYISRQVWKLGYNNRVASIEVTPPAPPFEAPSDFEAKVWEAIAKLKATTKPQSSVQNPPPVEPMPDHCISLLTNQVATLQGEIEYLRQRLSNPDDLYSESEGEEEAEVASTPTHGNYGCCPGLEGQPWVNCALVLD</sequence>